<dbReference type="EMBL" id="FOMQ01000005">
    <property type="protein sequence ID" value="SFD72014.1"/>
    <property type="molecule type" value="Genomic_DNA"/>
</dbReference>
<keyword evidence="2" id="KW-0805">Transcription regulation</keyword>
<evidence type="ECO:0000256" key="4">
    <source>
        <dbReference type="ARBA" id="ARBA00023163"/>
    </source>
</evidence>
<dbReference type="PANTHER" id="PTHR30537">
    <property type="entry name" value="HTH-TYPE TRANSCRIPTIONAL REGULATOR"/>
    <property type="match status" value="1"/>
</dbReference>
<dbReference type="RefSeq" id="WP_092951448.1">
    <property type="nucleotide sequence ID" value="NZ_FOMQ01000005.1"/>
</dbReference>
<evidence type="ECO:0000256" key="3">
    <source>
        <dbReference type="ARBA" id="ARBA00023125"/>
    </source>
</evidence>
<dbReference type="Pfam" id="PF03466">
    <property type="entry name" value="LysR_substrate"/>
    <property type="match status" value="1"/>
</dbReference>
<dbReference type="GO" id="GO:0006351">
    <property type="term" value="P:DNA-templated transcription"/>
    <property type="evidence" value="ECO:0007669"/>
    <property type="project" value="TreeGrafter"/>
</dbReference>
<dbReference type="Gene3D" id="3.40.190.290">
    <property type="match status" value="1"/>
</dbReference>
<proteinExistence type="inferred from homology"/>
<comment type="similarity">
    <text evidence="1">Belongs to the LysR transcriptional regulatory family.</text>
</comment>
<keyword evidence="4" id="KW-0804">Transcription</keyword>
<dbReference type="InterPro" id="IPR036390">
    <property type="entry name" value="WH_DNA-bd_sf"/>
</dbReference>
<reference evidence="7" key="1">
    <citation type="submission" date="2016-10" db="EMBL/GenBank/DDBJ databases">
        <authorList>
            <person name="Varghese N."/>
            <person name="Submissions S."/>
        </authorList>
    </citation>
    <scope>NUCLEOTIDE SEQUENCE [LARGE SCALE GENOMIC DNA]</scope>
    <source>
        <strain evidence="7">DSM 7481</strain>
    </source>
</reference>
<accession>A0A1I1UMT1</accession>
<protein>
    <submittedName>
        <fullName evidence="6">DNA-binding transcriptional regulator, LysR family</fullName>
    </submittedName>
</protein>
<evidence type="ECO:0000313" key="6">
    <source>
        <dbReference type="EMBL" id="SFD72014.1"/>
    </source>
</evidence>
<dbReference type="InterPro" id="IPR005119">
    <property type="entry name" value="LysR_subst-bd"/>
</dbReference>
<dbReference type="Gene3D" id="1.10.10.10">
    <property type="entry name" value="Winged helix-like DNA-binding domain superfamily/Winged helix DNA-binding domain"/>
    <property type="match status" value="1"/>
</dbReference>
<dbReference type="OrthoDB" id="9026421at2"/>
<dbReference type="InterPro" id="IPR058163">
    <property type="entry name" value="LysR-type_TF_proteobact-type"/>
</dbReference>
<keyword evidence="3 6" id="KW-0238">DNA-binding</keyword>
<organism evidence="6 7">
    <name type="scientific">Paracidovorax konjaci</name>
    <dbReference type="NCBI Taxonomy" id="32040"/>
    <lineage>
        <taxon>Bacteria</taxon>
        <taxon>Pseudomonadati</taxon>
        <taxon>Pseudomonadota</taxon>
        <taxon>Betaproteobacteria</taxon>
        <taxon>Burkholderiales</taxon>
        <taxon>Comamonadaceae</taxon>
        <taxon>Paracidovorax</taxon>
    </lineage>
</organism>
<dbReference type="GO" id="GO:0043565">
    <property type="term" value="F:sequence-specific DNA binding"/>
    <property type="evidence" value="ECO:0007669"/>
    <property type="project" value="TreeGrafter"/>
</dbReference>
<dbReference type="SUPFAM" id="SSF46785">
    <property type="entry name" value="Winged helix' DNA-binding domain"/>
    <property type="match status" value="1"/>
</dbReference>
<sequence length="302" mass="32464">MEPSELELTGVRVFQAIVEAGSFSAAADRLGMAPPMVSKHIARLERTLGARLLHRTSRSMSLTEAGTAFYAQGRQALELLDSAAASVGQGQDRPRGELRISAPVWCATPRFARLLAAYRQTCPEVRLDLHLDNRMVDIVSEGFDVALRMTDEPAPQLIARPLCPVSFHLVAAPGVPAPPGDAPAAGFPPVPVVVPNYLPSDRFAKMLQASVQRRIDTVMKSSDTTLSYHAVVAGMGAAFLPDWLIEDDLAAGRLVTLPGETRFAGTLFAVYASRRHMPPKLRSFIDFLAGRLGSDGARAAPA</sequence>
<feature type="domain" description="HTH lysR-type" evidence="5">
    <location>
        <begin position="6"/>
        <end position="63"/>
    </location>
</feature>
<evidence type="ECO:0000256" key="1">
    <source>
        <dbReference type="ARBA" id="ARBA00009437"/>
    </source>
</evidence>
<dbReference type="InterPro" id="IPR036388">
    <property type="entry name" value="WH-like_DNA-bd_sf"/>
</dbReference>
<gene>
    <name evidence="6" type="ORF">SAMN04489710_105155</name>
</gene>
<dbReference type="Pfam" id="PF00126">
    <property type="entry name" value="HTH_1"/>
    <property type="match status" value="1"/>
</dbReference>
<evidence type="ECO:0000259" key="5">
    <source>
        <dbReference type="PROSITE" id="PS50931"/>
    </source>
</evidence>
<dbReference type="STRING" id="32040.SAMN04489710_105155"/>
<dbReference type="SUPFAM" id="SSF53850">
    <property type="entry name" value="Periplasmic binding protein-like II"/>
    <property type="match status" value="1"/>
</dbReference>
<dbReference type="PROSITE" id="PS50931">
    <property type="entry name" value="HTH_LYSR"/>
    <property type="match status" value="1"/>
</dbReference>
<evidence type="ECO:0000256" key="2">
    <source>
        <dbReference type="ARBA" id="ARBA00023015"/>
    </source>
</evidence>
<keyword evidence="7" id="KW-1185">Reference proteome</keyword>
<dbReference type="AlphaFoldDB" id="A0A1I1UMT1"/>
<dbReference type="PANTHER" id="PTHR30537:SF35">
    <property type="entry name" value="TRANSCRIPTIONAL REGULATORY PROTEIN"/>
    <property type="match status" value="1"/>
</dbReference>
<dbReference type="InterPro" id="IPR000847">
    <property type="entry name" value="LysR_HTH_N"/>
</dbReference>
<dbReference type="Proteomes" id="UP000199517">
    <property type="component" value="Unassembled WGS sequence"/>
</dbReference>
<dbReference type="CDD" id="cd08422">
    <property type="entry name" value="PBP2_CrgA_like"/>
    <property type="match status" value="1"/>
</dbReference>
<dbReference type="GO" id="GO:0003700">
    <property type="term" value="F:DNA-binding transcription factor activity"/>
    <property type="evidence" value="ECO:0007669"/>
    <property type="project" value="InterPro"/>
</dbReference>
<dbReference type="FunFam" id="1.10.10.10:FF:000001">
    <property type="entry name" value="LysR family transcriptional regulator"/>
    <property type="match status" value="1"/>
</dbReference>
<evidence type="ECO:0000313" key="7">
    <source>
        <dbReference type="Proteomes" id="UP000199517"/>
    </source>
</evidence>
<name>A0A1I1UMT1_9BURK</name>